<dbReference type="Proteomes" id="UP000266005">
    <property type="component" value="Unassembled WGS sequence"/>
</dbReference>
<sequence>MRKVQEIKRVLVPVTFTESGEALIRYAGFFAQVTGAQLILLHCTGQPDVTYTQKSRLTQALRAFAQRVLSNNLLVSGNFVRFECIVRPRALQENLESTETNLRTDLLMADSLLPADAFYNKGHAASLAGHTDFPVMLMPLQQAYAPLSHLVCATDFTDRDPSVLQRITRFAEQLKAKLTLVHVYTPDQRWQRSNLHQAMRKTRELLNNNSIKLVLLEDDGLVDGIGEFVEKENADMLILTTQDNFLPRNLLSRTYSKTMAYHTQIPIVTFRQEKQKPCSGSCTNCAKRKPETDLKPELKSFPVYAN</sequence>
<dbReference type="OrthoDB" id="936242at2"/>
<gene>
    <name evidence="3" type="ORF">D1627_06525</name>
</gene>
<feature type="domain" description="UspA" evidence="2">
    <location>
        <begin position="149"/>
        <end position="268"/>
    </location>
</feature>
<accession>A0A399SER2</accession>
<evidence type="ECO:0000313" key="4">
    <source>
        <dbReference type="Proteomes" id="UP000266005"/>
    </source>
</evidence>
<keyword evidence="4" id="KW-1185">Reference proteome</keyword>
<dbReference type="SUPFAM" id="SSF52402">
    <property type="entry name" value="Adenine nucleotide alpha hydrolases-like"/>
    <property type="match status" value="2"/>
</dbReference>
<evidence type="ECO:0000259" key="2">
    <source>
        <dbReference type="Pfam" id="PF00582"/>
    </source>
</evidence>
<comment type="caution">
    <text evidence="3">The sequence shown here is derived from an EMBL/GenBank/DDBJ whole genome shotgun (WGS) entry which is preliminary data.</text>
</comment>
<reference evidence="4" key="1">
    <citation type="submission" date="2018-08" db="EMBL/GenBank/DDBJ databases">
        <title>Mucilaginibacter sp. MYSH2.</title>
        <authorList>
            <person name="Seo T."/>
        </authorList>
    </citation>
    <scope>NUCLEOTIDE SEQUENCE [LARGE SCALE GENOMIC DNA]</scope>
    <source>
        <strain evidence="4">KIRAN</strain>
    </source>
</reference>
<dbReference type="Pfam" id="PF00582">
    <property type="entry name" value="Usp"/>
    <property type="match status" value="1"/>
</dbReference>
<protein>
    <submittedName>
        <fullName evidence="3">Universal stress protein</fullName>
    </submittedName>
</protein>
<dbReference type="InterPro" id="IPR006016">
    <property type="entry name" value="UspA"/>
</dbReference>
<comment type="similarity">
    <text evidence="1">Belongs to the universal stress protein A family.</text>
</comment>
<organism evidence="3 4">
    <name type="scientific">Pontibacter oryzae</name>
    <dbReference type="NCBI Taxonomy" id="2304593"/>
    <lineage>
        <taxon>Bacteria</taxon>
        <taxon>Pseudomonadati</taxon>
        <taxon>Bacteroidota</taxon>
        <taxon>Cytophagia</taxon>
        <taxon>Cytophagales</taxon>
        <taxon>Hymenobacteraceae</taxon>
        <taxon>Pontibacter</taxon>
    </lineage>
</organism>
<evidence type="ECO:0000256" key="1">
    <source>
        <dbReference type="ARBA" id="ARBA00008791"/>
    </source>
</evidence>
<proteinExistence type="inferred from homology"/>
<evidence type="ECO:0000313" key="3">
    <source>
        <dbReference type="EMBL" id="RIJ41678.1"/>
    </source>
</evidence>
<dbReference type="EMBL" id="QWGE01000002">
    <property type="protein sequence ID" value="RIJ41678.1"/>
    <property type="molecule type" value="Genomic_DNA"/>
</dbReference>
<name>A0A399SER2_9BACT</name>
<dbReference type="PANTHER" id="PTHR46268">
    <property type="entry name" value="STRESS RESPONSE PROTEIN NHAX"/>
    <property type="match status" value="1"/>
</dbReference>
<dbReference type="RefSeq" id="WP_119431425.1">
    <property type="nucleotide sequence ID" value="NZ_QWGE01000002.1"/>
</dbReference>
<dbReference type="CDD" id="cd00293">
    <property type="entry name" value="USP-like"/>
    <property type="match status" value="1"/>
</dbReference>
<dbReference type="AlphaFoldDB" id="A0A399SER2"/>
<dbReference type="PANTHER" id="PTHR46268:SF6">
    <property type="entry name" value="UNIVERSAL STRESS PROTEIN UP12"/>
    <property type="match status" value="1"/>
</dbReference>
<dbReference type="Gene3D" id="3.40.50.12370">
    <property type="match status" value="1"/>
</dbReference>